<dbReference type="RefSeq" id="WP_269033992.1">
    <property type="nucleotide sequence ID" value="NZ_CP114040.1"/>
</dbReference>
<evidence type="ECO:0000313" key="4">
    <source>
        <dbReference type="EMBL" id="WAS91630.1"/>
    </source>
</evidence>
<accession>A0ABY7GXK4</accession>
<dbReference type="PANTHER" id="PTHR43167">
    <property type="entry name" value="PUTATIVE (AFU_ORTHOLOGUE AFUA_6G01830)-RELATED"/>
    <property type="match status" value="1"/>
</dbReference>
<dbReference type="GO" id="GO:0032259">
    <property type="term" value="P:methylation"/>
    <property type="evidence" value="ECO:0007669"/>
    <property type="project" value="UniProtKB-KW"/>
</dbReference>
<dbReference type="SUPFAM" id="SSF53335">
    <property type="entry name" value="S-adenosyl-L-methionine-dependent methyltransferases"/>
    <property type="match status" value="1"/>
</dbReference>
<reference evidence="4" key="1">
    <citation type="submission" date="2022-11" db="EMBL/GenBank/DDBJ databases">
        <title>Minimal conservation of predation-associated metabolite biosynthetic gene clusters underscores biosynthetic potential of Myxococcota including descriptions for ten novel species: Archangium lansinium sp. nov., Myxococcus landrumus sp. nov., Nannocystis bai.</title>
        <authorList>
            <person name="Ahearne A."/>
            <person name="Stevens C."/>
            <person name="Dowd S."/>
        </authorList>
    </citation>
    <scope>NUCLEOTIDE SEQUENCE</scope>
    <source>
        <strain evidence="4">Fl3</strain>
    </source>
</reference>
<proteinExistence type="predicted"/>
<dbReference type="PANTHER" id="PTHR43167:SF1">
    <property type="entry name" value="PUTATIVE (AFU_ORTHOLOGUE AFUA_6G01830)-RELATED"/>
    <property type="match status" value="1"/>
</dbReference>
<dbReference type="InterPro" id="IPR002935">
    <property type="entry name" value="SAM_O-MeTrfase"/>
</dbReference>
<evidence type="ECO:0000313" key="5">
    <source>
        <dbReference type="Proteomes" id="UP001164459"/>
    </source>
</evidence>
<evidence type="ECO:0000256" key="3">
    <source>
        <dbReference type="ARBA" id="ARBA00022691"/>
    </source>
</evidence>
<gene>
    <name evidence="4" type="ORF">O0S08_36070</name>
</gene>
<keyword evidence="2 4" id="KW-0808">Transferase</keyword>
<sequence>MLSTLHSDPVAPLLARLFAEAEVTDERVLAPLRTLPPDERARLLAPAGEDWRDLYTRLGAAFLPVSRELGALLYLLARARGARRVVEFGTSFGLSTIHLAAALRDGGSPDARLIGSEFEPTKVRRAREHLAAAGLADLVEIREGDARTSLADVPGPVDLVLLDGAKPLYVPILRLLEPRLAAGAVVVADNVASAPELVAHVVPANGYVPVPLRCDGEECLLALRLG</sequence>
<organism evidence="4 5">
    <name type="scientific">Nannocystis punicea</name>
    <dbReference type="NCBI Taxonomy" id="2995304"/>
    <lineage>
        <taxon>Bacteria</taxon>
        <taxon>Pseudomonadati</taxon>
        <taxon>Myxococcota</taxon>
        <taxon>Polyangia</taxon>
        <taxon>Nannocystales</taxon>
        <taxon>Nannocystaceae</taxon>
        <taxon>Nannocystis</taxon>
    </lineage>
</organism>
<keyword evidence="3" id="KW-0949">S-adenosyl-L-methionine</keyword>
<dbReference type="Gene3D" id="3.40.50.150">
    <property type="entry name" value="Vaccinia Virus protein VP39"/>
    <property type="match status" value="1"/>
</dbReference>
<protein>
    <submittedName>
        <fullName evidence="4">Class I SAM-dependent methyltransferase</fullName>
        <ecNumber evidence="4">2.1.1.-</ecNumber>
    </submittedName>
</protein>
<keyword evidence="1 4" id="KW-0489">Methyltransferase</keyword>
<evidence type="ECO:0000256" key="2">
    <source>
        <dbReference type="ARBA" id="ARBA00022679"/>
    </source>
</evidence>
<evidence type="ECO:0000256" key="1">
    <source>
        <dbReference type="ARBA" id="ARBA00022603"/>
    </source>
</evidence>
<dbReference type="EC" id="2.1.1.-" evidence="4"/>
<dbReference type="Proteomes" id="UP001164459">
    <property type="component" value="Chromosome"/>
</dbReference>
<dbReference type="PROSITE" id="PS51682">
    <property type="entry name" value="SAM_OMT_I"/>
    <property type="match status" value="1"/>
</dbReference>
<keyword evidence="5" id="KW-1185">Reference proteome</keyword>
<name>A0ABY7GXK4_9BACT</name>
<dbReference type="InterPro" id="IPR029063">
    <property type="entry name" value="SAM-dependent_MTases_sf"/>
</dbReference>
<dbReference type="EMBL" id="CP114040">
    <property type="protein sequence ID" value="WAS91630.1"/>
    <property type="molecule type" value="Genomic_DNA"/>
</dbReference>
<dbReference type="Pfam" id="PF13578">
    <property type="entry name" value="Methyltransf_24"/>
    <property type="match status" value="1"/>
</dbReference>
<dbReference type="CDD" id="cd02440">
    <property type="entry name" value="AdoMet_MTases"/>
    <property type="match status" value="1"/>
</dbReference>
<dbReference type="GO" id="GO:0008168">
    <property type="term" value="F:methyltransferase activity"/>
    <property type="evidence" value="ECO:0007669"/>
    <property type="project" value="UniProtKB-KW"/>
</dbReference>